<evidence type="ECO:0008006" key="3">
    <source>
        <dbReference type="Google" id="ProtNLM"/>
    </source>
</evidence>
<name>A0A0C2ZVD3_RHOER</name>
<accession>A0A0C2ZVD3</accession>
<protein>
    <recommendedName>
        <fullName evidence="3">Phage gp6-like head-tail connector protein</fullName>
    </recommendedName>
</protein>
<sequence>MSKIITLPQLKDINPGVNDTVGALVVAAVNSWIETATSRCWGETRTVTELQNASGFVWLDHMDVVEVLSVTTGYPNSDPHTIDSNSYYVTPEGRLVLSRGRQTSLPPSTLDYLSIRYKYGVAEEDVPAGLVLAGLGLATGYYEYVSNGGREVSRAQVGSYTLQFAAGSSDGSGSGALGSTVTRDTTVINSYAMRRV</sequence>
<reference evidence="1 2" key="1">
    <citation type="journal article" date="2017" name="Poromechanics V (2013)">
        <title>Genomic Characterization of the Arsenic-Tolerant Actinobacterium, &lt;i&gt;Rhodococcus erythropolis&lt;/i&gt; S43.</title>
        <authorList>
            <person name="Retamal-Morales G."/>
            <person name="Mehnert M."/>
            <person name="Schwabe R."/>
            <person name="Tischler D."/>
            <person name="Schloemann M."/>
            <person name="Levican G.J."/>
        </authorList>
    </citation>
    <scope>NUCLEOTIDE SEQUENCE [LARGE SCALE GENOMIC DNA]</scope>
    <source>
        <strain evidence="1 2">S43</strain>
    </source>
</reference>
<organism evidence="1 2">
    <name type="scientific">Rhodococcus erythropolis</name>
    <name type="common">Arthrobacter picolinophilus</name>
    <dbReference type="NCBI Taxonomy" id="1833"/>
    <lineage>
        <taxon>Bacteria</taxon>
        <taxon>Bacillati</taxon>
        <taxon>Actinomycetota</taxon>
        <taxon>Actinomycetes</taxon>
        <taxon>Mycobacteriales</taxon>
        <taxon>Nocardiaceae</taxon>
        <taxon>Rhodococcus</taxon>
        <taxon>Rhodococcus erythropolis group</taxon>
    </lineage>
</organism>
<evidence type="ECO:0000313" key="2">
    <source>
        <dbReference type="Proteomes" id="UP000325576"/>
    </source>
</evidence>
<gene>
    <name evidence="1" type="ORF">BS297_15665</name>
</gene>
<evidence type="ECO:0000313" key="1">
    <source>
        <dbReference type="EMBL" id="KAB2584376.1"/>
    </source>
</evidence>
<dbReference type="Proteomes" id="UP000325576">
    <property type="component" value="Unassembled WGS sequence"/>
</dbReference>
<dbReference type="AlphaFoldDB" id="A0A0C2ZVD3"/>
<dbReference type="EMBL" id="MRBO01000442">
    <property type="protein sequence ID" value="KAB2584376.1"/>
    <property type="molecule type" value="Genomic_DNA"/>
</dbReference>
<proteinExistence type="predicted"/>
<comment type="caution">
    <text evidence="1">The sequence shown here is derived from an EMBL/GenBank/DDBJ whole genome shotgun (WGS) entry which is preliminary data.</text>
</comment>